<comment type="similarity">
    <text evidence="1">Belongs to the UPF0311 family.</text>
</comment>
<dbReference type="STRING" id="576118.SAMN05216216_1405"/>
<dbReference type="OrthoDB" id="572332at2"/>
<dbReference type="EMBL" id="FNFY01000040">
    <property type="protein sequence ID" value="SDL30560.1"/>
    <property type="molecule type" value="Genomic_DNA"/>
</dbReference>
<organism evidence="2 3">
    <name type="scientific">Lacicoccus qingdaonensis</name>
    <dbReference type="NCBI Taxonomy" id="576118"/>
    <lineage>
        <taxon>Bacteria</taxon>
        <taxon>Bacillati</taxon>
        <taxon>Bacillota</taxon>
        <taxon>Bacilli</taxon>
        <taxon>Bacillales</taxon>
        <taxon>Salinicoccaceae</taxon>
        <taxon>Lacicoccus</taxon>
    </lineage>
</organism>
<dbReference type="RefSeq" id="WP_092988177.1">
    <property type="nucleotide sequence ID" value="NZ_FNFY01000040.1"/>
</dbReference>
<accession>A0A1G9IZD4</accession>
<evidence type="ECO:0000313" key="2">
    <source>
        <dbReference type="EMBL" id="SDL30560.1"/>
    </source>
</evidence>
<evidence type="ECO:0000256" key="1">
    <source>
        <dbReference type="HAMAP-Rule" id="MF_00775"/>
    </source>
</evidence>
<name>A0A1G9IZD4_9BACL</name>
<keyword evidence="3" id="KW-1185">Reference proteome</keyword>
<dbReference type="Gene3D" id="2.40.160.20">
    <property type="match status" value="1"/>
</dbReference>
<dbReference type="AlphaFoldDB" id="A0A1G9IZD4"/>
<sequence length="155" mass="17859">MRHLPEPSLSLLGHMELSVAKPHLPKKTPIENRRIIQVTGGKFEGEHFNAKVLPGGDDWITVREDGTIIQDVRITLETDDEEIILMTYRGIRTGDRSVLNRLDQGEEVDPDEYYFRTNPVFETGSEKYHWLNNRIFISNGIRMPEGVSYSIYTVE</sequence>
<dbReference type="Proteomes" id="UP000199008">
    <property type="component" value="Unassembled WGS sequence"/>
</dbReference>
<dbReference type="PANTHER" id="PTHR37315:SF1">
    <property type="entry name" value="UPF0311 PROTEIN BLR7842"/>
    <property type="match status" value="1"/>
</dbReference>
<gene>
    <name evidence="2" type="ORF">SAMN05216216_1405</name>
</gene>
<evidence type="ECO:0000313" key="3">
    <source>
        <dbReference type="Proteomes" id="UP000199008"/>
    </source>
</evidence>
<dbReference type="PANTHER" id="PTHR37315">
    <property type="entry name" value="UPF0311 PROTEIN BLR7842"/>
    <property type="match status" value="1"/>
</dbReference>
<protein>
    <recommendedName>
        <fullName evidence="1">UPF0311 protein SAMN05216216_1405</fullName>
    </recommendedName>
</protein>
<dbReference type="Pfam" id="PF11578">
    <property type="entry name" value="DUF3237"/>
    <property type="match status" value="1"/>
</dbReference>
<reference evidence="3" key="1">
    <citation type="submission" date="2016-10" db="EMBL/GenBank/DDBJ databases">
        <authorList>
            <person name="Varghese N."/>
            <person name="Submissions S."/>
        </authorList>
    </citation>
    <scope>NUCLEOTIDE SEQUENCE [LARGE SCALE GENOMIC DNA]</scope>
    <source>
        <strain evidence="3">CGMCC 1.8895</strain>
    </source>
</reference>
<proteinExistence type="inferred from homology"/>
<dbReference type="InterPro" id="IPR020915">
    <property type="entry name" value="UPF0311"/>
</dbReference>
<dbReference type="HAMAP" id="MF_00775">
    <property type="entry name" value="UPF0311"/>
    <property type="match status" value="1"/>
</dbReference>